<dbReference type="SMART" id="SM00060">
    <property type="entry name" value="FN3"/>
    <property type="match status" value="3"/>
</dbReference>
<dbReference type="EMBL" id="CACVKT020002118">
    <property type="protein sequence ID" value="CAC5375169.1"/>
    <property type="molecule type" value="Genomic_DNA"/>
</dbReference>
<accession>A0A6J8AWC9</accession>
<protein>
    <submittedName>
        <fullName evidence="7">TTN</fullName>
        <ecNumber evidence="7">2.7.11.1</ecNumber>
    </submittedName>
</protein>
<dbReference type="OrthoDB" id="10448216at2759"/>
<dbReference type="GO" id="GO:0005737">
    <property type="term" value="C:cytoplasm"/>
    <property type="evidence" value="ECO:0007669"/>
    <property type="project" value="UniProtKB-SubCell"/>
</dbReference>
<dbReference type="SMART" id="SM00409">
    <property type="entry name" value="IG"/>
    <property type="match status" value="5"/>
</dbReference>
<evidence type="ECO:0000256" key="5">
    <source>
        <dbReference type="ARBA" id="ARBA00023157"/>
    </source>
</evidence>
<dbReference type="InterPro" id="IPR052385">
    <property type="entry name" value="Obscurin/Obscurin-like_Reg"/>
</dbReference>
<keyword evidence="5" id="KW-1015">Disulfide bond</keyword>
<proteinExistence type="predicted"/>
<organism evidence="7 8">
    <name type="scientific">Mytilus coruscus</name>
    <name type="common">Sea mussel</name>
    <dbReference type="NCBI Taxonomy" id="42192"/>
    <lineage>
        <taxon>Eukaryota</taxon>
        <taxon>Metazoa</taxon>
        <taxon>Spiralia</taxon>
        <taxon>Lophotrochozoa</taxon>
        <taxon>Mollusca</taxon>
        <taxon>Bivalvia</taxon>
        <taxon>Autobranchia</taxon>
        <taxon>Pteriomorphia</taxon>
        <taxon>Mytilida</taxon>
        <taxon>Mytiloidea</taxon>
        <taxon>Mytilidae</taxon>
        <taxon>Mytilinae</taxon>
        <taxon>Mytilus</taxon>
    </lineage>
</organism>
<evidence type="ECO:0000256" key="4">
    <source>
        <dbReference type="ARBA" id="ARBA00022737"/>
    </source>
</evidence>
<dbReference type="InterPro" id="IPR036179">
    <property type="entry name" value="Ig-like_dom_sf"/>
</dbReference>
<dbReference type="Proteomes" id="UP000507470">
    <property type="component" value="Unassembled WGS sequence"/>
</dbReference>
<evidence type="ECO:0000313" key="8">
    <source>
        <dbReference type="Proteomes" id="UP000507470"/>
    </source>
</evidence>
<dbReference type="InterPro" id="IPR036116">
    <property type="entry name" value="FN3_sf"/>
</dbReference>
<dbReference type="SUPFAM" id="SSF48726">
    <property type="entry name" value="Immunoglobulin"/>
    <property type="match status" value="5"/>
</dbReference>
<dbReference type="PROSITE" id="PS50853">
    <property type="entry name" value="FN3"/>
    <property type="match status" value="2"/>
</dbReference>
<comment type="subcellular location">
    <subcellularLocation>
        <location evidence="1">Cytoplasm</location>
    </subcellularLocation>
</comment>
<dbReference type="PANTHER" id="PTHR35971:SF5">
    <property type="entry name" value="OBSCURIN LIKE CYTOSKELETAL ADAPTOR 1"/>
    <property type="match status" value="1"/>
</dbReference>
<keyword evidence="4" id="KW-0677">Repeat</keyword>
<keyword evidence="3" id="KW-0597">Phosphoprotein</keyword>
<keyword evidence="8" id="KW-1185">Reference proteome</keyword>
<dbReference type="Pfam" id="PF07679">
    <property type="entry name" value="I-set"/>
    <property type="match status" value="5"/>
</dbReference>
<evidence type="ECO:0000256" key="1">
    <source>
        <dbReference type="ARBA" id="ARBA00004496"/>
    </source>
</evidence>
<feature type="domain" description="Fibronectin type-III" evidence="6">
    <location>
        <begin position="216"/>
        <end position="309"/>
    </location>
</feature>
<evidence type="ECO:0000256" key="3">
    <source>
        <dbReference type="ARBA" id="ARBA00022553"/>
    </source>
</evidence>
<dbReference type="InterPro" id="IPR003961">
    <property type="entry name" value="FN3_dom"/>
</dbReference>
<dbReference type="InterPro" id="IPR013098">
    <property type="entry name" value="Ig_I-set"/>
</dbReference>
<evidence type="ECO:0000256" key="2">
    <source>
        <dbReference type="ARBA" id="ARBA00022490"/>
    </source>
</evidence>
<dbReference type="PANTHER" id="PTHR35971">
    <property type="entry name" value="SI:DKEY-31G6.6"/>
    <property type="match status" value="1"/>
</dbReference>
<feature type="domain" description="Fibronectin type-III" evidence="6">
    <location>
        <begin position="500"/>
        <end position="595"/>
    </location>
</feature>
<evidence type="ECO:0000313" key="7">
    <source>
        <dbReference type="EMBL" id="CAC5375169.1"/>
    </source>
</evidence>
<dbReference type="InterPro" id="IPR003599">
    <property type="entry name" value="Ig_sub"/>
</dbReference>
<reference evidence="7 8" key="1">
    <citation type="submission" date="2020-06" db="EMBL/GenBank/DDBJ databases">
        <authorList>
            <person name="Li R."/>
            <person name="Bekaert M."/>
        </authorList>
    </citation>
    <scope>NUCLEOTIDE SEQUENCE [LARGE SCALE GENOMIC DNA]</scope>
    <source>
        <strain evidence="8">wild</strain>
    </source>
</reference>
<dbReference type="Pfam" id="PF00041">
    <property type="entry name" value="fn3"/>
    <property type="match status" value="1"/>
</dbReference>
<dbReference type="EC" id="2.7.11.1" evidence="7"/>
<dbReference type="InterPro" id="IPR013783">
    <property type="entry name" value="Ig-like_fold"/>
</dbReference>
<keyword evidence="7" id="KW-0808">Transferase</keyword>
<gene>
    <name evidence="7" type="ORF">MCOR_12276</name>
</gene>
<evidence type="ECO:0000259" key="6">
    <source>
        <dbReference type="PROSITE" id="PS50853"/>
    </source>
</evidence>
<dbReference type="SUPFAM" id="SSF49265">
    <property type="entry name" value="Fibronectin type III"/>
    <property type="match status" value="2"/>
</dbReference>
<dbReference type="Gene3D" id="2.60.40.10">
    <property type="entry name" value="Immunoglobulins"/>
    <property type="match status" value="8"/>
</dbReference>
<sequence length="1339" mass="153377">MIIDSKTWLIQSCVGLSDLKIRCPSQSEWIYRTLWVCNGTETEKYTCLYNAIKLNYEESCKFPPTISGNGVQYVVNLYPNTEPCRHDDRYQPFSLGSNVSSACVFYKSKCSEDGQVLFRRGSHTDDLTCRCDFEQGFGFVNEMSNQCDCIPSIEDCSCYVKRTQCKPGQKFIADYKCLHEDNNSHINTCPPMGPVSSRKDTPPLREISEKELDNIDPHNLKVTVEGDSLRISWSVSDNELTNDIQKYKIFYTCSNSWNGTRPIVVEHKKYYLLNQLLPTKTYRFKVSVCFRNGIESKFSEEETFNTELPAQPRSLHVYGENQKIVLLWEAPANNLIGIENYLLTISTDNWITSEKILLDCNTLKYEKLDAKEDEDYRFEIVSCSNSVNSKPLNIIFPTRHDAYRAAVTYDRDNLQEHMKKIVHEEVLKEVNKTLNGLSGTYKVINSVQSEGSIVVEFTFIYEGYNDVKVLHETLKNALQKGVIGPWTVQFKKFWLKRLNNPSPPKKVETLSVNNGLLVSWKEPSCTFFKTKEYLVEYTRNDWQSKEEIIVPVDTHSCLITQELTSAKFQVKVYTCICHFIRSSPSLEVSQVVEGVFKRPLMNMTIMEGLKASFECEVEKPYRGEWYKDGKQIKSSSAIAIDTIQDRVHKLTILHTTIKDKGKYEIKINNIMSAADLDVKGLFKRPLMNMTIMEGLKASFECEVEKPYRGEWYKDGKQIKSSSAIAIDTIQDRVHKLTILHTTIKDKGKYEIKINNIISGADLDVKGLFKRALINMTIMEGLKASFECEVEKSYPGKWFKDGKQIKSTSAIAIDTIQDRVHKLTILHTTIKDKGKYEIKINNIISGADLDVKGLFKRPLMSMTIMEGLKASFECEVEKPYPGEWYKDGRQIQSSSNIVIDTIQDRVHKLTILQTTIKDKGKYDIEINNIISGADLDVKGLFKRPLMNMTIMEGLKASFECEVEKPYPGEWYKDGKQIKSSSTIAIDTIQDRVHKLTILQTTIKDKGKYEIKINNIMSAADLDVKVGITQVKCHYCEKLPVNRCYECSTVLCDDCYHKHDELTYAQCRHTFQSFNDELQLNNTFKVSSMIVDMKALPGGILVIALRSREMLLTRFVSDKQQNEIQIGGLPYSIAIVDRSTVVVLLTNTYEKVDSIEIVDVTQKQVIQHIDIPLIDFSPPFLLCPLFYIDDELYINSRSGITVMDMSMTRDREIHLGFTPIDMCYDSKAARIHCIDEPEKHLICIERNGKTVFSFKDLSLTDMKRLTIDGEGNVLILCHKKCDFTKFKVHRISRDGKSSDVIIRSKLNNGFSAYKFSSICFHEELDSVVIGFMDKVLVYKND</sequence>
<name>A0A6J8AWC9_MYTCO</name>
<keyword evidence="2" id="KW-0963">Cytoplasm</keyword>
<dbReference type="GO" id="GO:0004674">
    <property type="term" value="F:protein serine/threonine kinase activity"/>
    <property type="evidence" value="ECO:0007669"/>
    <property type="project" value="UniProtKB-EC"/>
</dbReference>
<dbReference type="CDD" id="cd00063">
    <property type="entry name" value="FN3"/>
    <property type="match status" value="2"/>
</dbReference>